<accession>A0A8J6TRF8</accession>
<evidence type="ECO:0000256" key="2">
    <source>
        <dbReference type="ARBA" id="ARBA00022475"/>
    </source>
</evidence>
<dbReference type="AlphaFoldDB" id="A0A8J6TRF8"/>
<keyword evidence="10" id="KW-1185">Reference proteome</keyword>
<dbReference type="EMBL" id="JACVEL010000001">
    <property type="protein sequence ID" value="MBC9811002.1"/>
    <property type="molecule type" value="Genomic_DNA"/>
</dbReference>
<evidence type="ECO:0000256" key="7">
    <source>
        <dbReference type="ARBA" id="ARBA00024033"/>
    </source>
</evidence>
<feature type="transmembrane region" description="Helical" evidence="8">
    <location>
        <begin position="167"/>
        <end position="192"/>
    </location>
</feature>
<sequence length="398" mass="46118">MNIPKLKIERFQLLFYVFICLFLGLFLTVETVNGKLWTNDFVVYYGAVQDFFNGNDPYVTNYGLDTGYFKYPPFTLYLFGYNFWLPFPVAKIVHLVLSSFALLYSIPVLAAMIREMLGIRRNYAWVLYLGFFSVTIHLVREFHMGNVNLILLGLFVYGLSHLKSTTVWYTVISWSLMIIIKPITIVALFPLLFFRQWKYVFYSGLCGIFFFLFPLVHLGWDAGIKLWSDWLTAVSGHGEYIVGYNSLRFLALTYFGVSSEWGPSLIFLSVLLLLMLVDVSKHNHQRQLFRWMVVFMAFVPNFFVTDTQHFLLSVPLILFLIYELITRRSVVAWSVFVLGFGLFSLNSNDLLGSHISDFMYIKGMLGIGNLLFIGLYIFVFMSNEKRSRVSQVVTFGSI</sequence>
<protein>
    <submittedName>
        <fullName evidence="9">DUF2029 domain-containing protein</fullName>
    </submittedName>
</protein>
<dbReference type="InterPro" id="IPR018584">
    <property type="entry name" value="GT87"/>
</dbReference>
<dbReference type="GO" id="GO:0005886">
    <property type="term" value="C:plasma membrane"/>
    <property type="evidence" value="ECO:0007669"/>
    <property type="project" value="UniProtKB-SubCell"/>
</dbReference>
<evidence type="ECO:0000256" key="8">
    <source>
        <dbReference type="SAM" id="Phobius"/>
    </source>
</evidence>
<feature type="transmembrane region" description="Helical" evidence="8">
    <location>
        <begin position="310"/>
        <end position="325"/>
    </location>
</feature>
<dbReference type="Proteomes" id="UP000652681">
    <property type="component" value="Unassembled WGS sequence"/>
</dbReference>
<organism evidence="9 10">
    <name type="scientific">Taishania pollutisoli</name>
    <dbReference type="NCBI Taxonomy" id="2766479"/>
    <lineage>
        <taxon>Bacteria</taxon>
        <taxon>Pseudomonadati</taxon>
        <taxon>Bacteroidota</taxon>
        <taxon>Flavobacteriia</taxon>
        <taxon>Flavobacteriales</taxon>
        <taxon>Crocinitomicaceae</taxon>
        <taxon>Taishania</taxon>
    </lineage>
</organism>
<feature type="transmembrane region" description="Helical" evidence="8">
    <location>
        <begin position="92"/>
        <end position="113"/>
    </location>
</feature>
<reference evidence="9" key="1">
    <citation type="submission" date="2020-09" db="EMBL/GenBank/DDBJ databases">
        <title>Taishania pollutisoli gen. nov., sp. nov., Isolated from Tetrabromobisphenol A-Contaminated Soil.</title>
        <authorList>
            <person name="Chen Q."/>
        </authorList>
    </citation>
    <scope>NUCLEOTIDE SEQUENCE</scope>
    <source>
        <strain evidence="9">CZZ-1</strain>
    </source>
</reference>
<feature type="transmembrane region" description="Helical" evidence="8">
    <location>
        <begin position="288"/>
        <end position="304"/>
    </location>
</feature>
<dbReference type="RefSeq" id="WP_216713235.1">
    <property type="nucleotide sequence ID" value="NZ_JACVEL010000001.1"/>
</dbReference>
<feature type="transmembrane region" description="Helical" evidence="8">
    <location>
        <begin position="12"/>
        <end position="29"/>
    </location>
</feature>
<gene>
    <name evidence="9" type="ORF">H9Y05_00795</name>
</gene>
<keyword evidence="4 8" id="KW-0812">Transmembrane</keyword>
<feature type="transmembrane region" description="Helical" evidence="8">
    <location>
        <begin position="359"/>
        <end position="381"/>
    </location>
</feature>
<dbReference type="Pfam" id="PF09594">
    <property type="entry name" value="GT87"/>
    <property type="match status" value="1"/>
</dbReference>
<feature type="transmembrane region" description="Helical" evidence="8">
    <location>
        <begin position="125"/>
        <end position="155"/>
    </location>
</feature>
<evidence type="ECO:0000256" key="3">
    <source>
        <dbReference type="ARBA" id="ARBA00022679"/>
    </source>
</evidence>
<evidence type="ECO:0000313" key="9">
    <source>
        <dbReference type="EMBL" id="MBC9811002.1"/>
    </source>
</evidence>
<evidence type="ECO:0000256" key="5">
    <source>
        <dbReference type="ARBA" id="ARBA00022989"/>
    </source>
</evidence>
<keyword evidence="5 8" id="KW-1133">Transmembrane helix</keyword>
<dbReference type="GO" id="GO:0016758">
    <property type="term" value="F:hexosyltransferase activity"/>
    <property type="evidence" value="ECO:0007669"/>
    <property type="project" value="InterPro"/>
</dbReference>
<proteinExistence type="inferred from homology"/>
<name>A0A8J6TRF8_9FLAO</name>
<comment type="similarity">
    <text evidence="7">Belongs to the glycosyltransferase 87 family.</text>
</comment>
<comment type="subcellular location">
    <subcellularLocation>
        <location evidence="1">Cell membrane</location>
        <topology evidence="1">Multi-pass membrane protein</topology>
    </subcellularLocation>
</comment>
<keyword evidence="3" id="KW-0808">Transferase</keyword>
<evidence type="ECO:0000256" key="1">
    <source>
        <dbReference type="ARBA" id="ARBA00004651"/>
    </source>
</evidence>
<evidence type="ECO:0000256" key="4">
    <source>
        <dbReference type="ARBA" id="ARBA00022692"/>
    </source>
</evidence>
<evidence type="ECO:0000313" key="10">
    <source>
        <dbReference type="Proteomes" id="UP000652681"/>
    </source>
</evidence>
<feature type="transmembrane region" description="Helical" evidence="8">
    <location>
        <begin position="252"/>
        <end position="276"/>
    </location>
</feature>
<comment type="caution">
    <text evidence="9">The sequence shown here is derived from an EMBL/GenBank/DDBJ whole genome shotgun (WGS) entry which is preliminary data.</text>
</comment>
<keyword evidence="6 8" id="KW-0472">Membrane</keyword>
<evidence type="ECO:0000256" key="6">
    <source>
        <dbReference type="ARBA" id="ARBA00023136"/>
    </source>
</evidence>
<feature type="transmembrane region" description="Helical" evidence="8">
    <location>
        <begin position="330"/>
        <end position="347"/>
    </location>
</feature>
<feature type="transmembrane region" description="Helical" evidence="8">
    <location>
        <begin position="199"/>
        <end position="220"/>
    </location>
</feature>
<keyword evidence="2" id="KW-1003">Cell membrane</keyword>